<accession>A0A166N4D0</accession>
<gene>
    <name evidence="1" type="ORF">AAP_05561</name>
</gene>
<protein>
    <submittedName>
        <fullName evidence="1">Uncharacterized protein</fullName>
    </submittedName>
</protein>
<evidence type="ECO:0000313" key="1">
    <source>
        <dbReference type="EMBL" id="KZZ87650.1"/>
    </source>
</evidence>
<dbReference type="VEuPathDB" id="FungiDB:AAP_05561"/>
<proteinExistence type="predicted"/>
<reference evidence="1 2" key="1">
    <citation type="journal article" date="2016" name="Genome Biol. Evol.">
        <title>Divergent and convergent evolution of fungal pathogenicity.</title>
        <authorList>
            <person name="Shang Y."/>
            <person name="Xiao G."/>
            <person name="Zheng P."/>
            <person name="Cen K."/>
            <person name="Zhan S."/>
            <person name="Wang C."/>
        </authorList>
    </citation>
    <scope>NUCLEOTIDE SEQUENCE [LARGE SCALE GENOMIC DNA]</scope>
    <source>
        <strain evidence="1 2">ARSEF 7405</strain>
    </source>
</reference>
<keyword evidence="2" id="KW-1185">Reference proteome</keyword>
<comment type="caution">
    <text evidence="1">The sequence shown here is derived from an EMBL/GenBank/DDBJ whole genome shotgun (WGS) entry which is preliminary data.</text>
</comment>
<name>A0A166N4D0_9EURO</name>
<evidence type="ECO:0000313" key="2">
    <source>
        <dbReference type="Proteomes" id="UP000242877"/>
    </source>
</evidence>
<organism evidence="1 2">
    <name type="scientific">Ascosphaera apis ARSEF 7405</name>
    <dbReference type="NCBI Taxonomy" id="392613"/>
    <lineage>
        <taxon>Eukaryota</taxon>
        <taxon>Fungi</taxon>
        <taxon>Dikarya</taxon>
        <taxon>Ascomycota</taxon>
        <taxon>Pezizomycotina</taxon>
        <taxon>Eurotiomycetes</taxon>
        <taxon>Eurotiomycetidae</taxon>
        <taxon>Onygenales</taxon>
        <taxon>Ascosphaeraceae</taxon>
        <taxon>Ascosphaera</taxon>
    </lineage>
</organism>
<dbReference type="EMBL" id="AZGZ01000032">
    <property type="protein sequence ID" value="KZZ87650.1"/>
    <property type="molecule type" value="Genomic_DNA"/>
</dbReference>
<sequence>MDTTVGLGLAQSFQHAGHLANECAEFQSLANGVMTKVMTGQCDEPSKDPDVLQGTTALKLLLARAERPNWVPCFVQSYQLGLTVMWQHYVALQKVLLKPLKEEEFKRNTCLVNPAAWNEIQTAARGLIQEHIQEAKDFWEALKKYQEKREREEQKN</sequence>
<dbReference type="OrthoDB" id="10345118at2759"/>
<dbReference type="AlphaFoldDB" id="A0A166N4D0"/>
<dbReference type="Proteomes" id="UP000242877">
    <property type="component" value="Unassembled WGS sequence"/>
</dbReference>